<dbReference type="Proteomes" id="UP001595960">
    <property type="component" value="Unassembled WGS sequence"/>
</dbReference>
<dbReference type="Gene3D" id="3.40.630.30">
    <property type="match status" value="1"/>
</dbReference>
<dbReference type="RefSeq" id="WP_204395102.1">
    <property type="nucleotide sequence ID" value="NZ_JAFBBW010000001.1"/>
</dbReference>
<dbReference type="GO" id="GO:0016746">
    <property type="term" value="F:acyltransferase activity"/>
    <property type="evidence" value="ECO:0007669"/>
    <property type="project" value="UniProtKB-KW"/>
</dbReference>
<dbReference type="InterPro" id="IPR000182">
    <property type="entry name" value="GNAT_dom"/>
</dbReference>
<keyword evidence="3" id="KW-1185">Reference proteome</keyword>
<evidence type="ECO:0000313" key="3">
    <source>
        <dbReference type="Proteomes" id="UP001595960"/>
    </source>
</evidence>
<organism evidence="2 3">
    <name type="scientific">Agromyces aurantiacus</name>
    <dbReference type="NCBI Taxonomy" id="165814"/>
    <lineage>
        <taxon>Bacteria</taxon>
        <taxon>Bacillati</taxon>
        <taxon>Actinomycetota</taxon>
        <taxon>Actinomycetes</taxon>
        <taxon>Micrococcales</taxon>
        <taxon>Microbacteriaceae</taxon>
        <taxon>Agromyces</taxon>
    </lineage>
</organism>
<dbReference type="EMBL" id="JBHSJC010000003">
    <property type="protein sequence ID" value="MFC4830591.1"/>
    <property type="molecule type" value="Genomic_DNA"/>
</dbReference>
<evidence type="ECO:0000313" key="2">
    <source>
        <dbReference type="EMBL" id="MFC4830591.1"/>
    </source>
</evidence>
<accession>A0ABV9R8W1</accession>
<proteinExistence type="predicted"/>
<name>A0ABV9R8W1_9MICO</name>
<dbReference type="Pfam" id="PF13302">
    <property type="entry name" value="Acetyltransf_3"/>
    <property type="match status" value="1"/>
</dbReference>
<evidence type="ECO:0000259" key="1">
    <source>
        <dbReference type="PROSITE" id="PS51186"/>
    </source>
</evidence>
<gene>
    <name evidence="2" type="ORF">ACFPER_17485</name>
</gene>
<keyword evidence="2" id="KW-0808">Transferase</keyword>
<protein>
    <submittedName>
        <fullName evidence="2">GNAT family N-acetyltransferase</fullName>
        <ecNumber evidence="2">2.3.-.-</ecNumber>
    </submittedName>
</protein>
<comment type="caution">
    <text evidence="2">The sequence shown here is derived from an EMBL/GenBank/DDBJ whole genome shotgun (WGS) entry which is preliminary data.</text>
</comment>
<dbReference type="InterPro" id="IPR051531">
    <property type="entry name" value="N-acetyltransferase"/>
</dbReference>
<dbReference type="InterPro" id="IPR016181">
    <property type="entry name" value="Acyl_CoA_acyltransferase"/>
</dbReference>
<keyword evidence="2" id="KW-0012">Acyltransferase</keyword>
<sequence length="199" mass="22458">MDGHATLKTDRLVLLPLADEHVELELELDSDPEVLRYLGGRARSREEVIASHERRMQLTARIPGLGFWIAFSAEGLDGGSPRRADGFVGLIMLPPAHGPDQPDDPDVADLGYRLRRRYWRRGLAGEACRAVLTHGFETVGIQRVIAQTRIDNAPSRALLRTLGMRMVRSYVPAEDESAAGMRDVEYELTRDDWRRRSTR</sequence>
<reference evidence="3" key="1">
    <citation type="journal article" date="2019" name="Int. J. Syst. Evol. Microbiol.">
        <title>The Global Catalogue of Microorganisms (GCM) 10K type strain sequencing project: providing services to taxonomists for standard genome sequencing and annotation.</title>
        <authorList>
            <consortium name="The Broad Institute Genomics Platform"/>
            <consortium name="The Broad Institute Genome Sequencing Center for Infectious Disease"/>
            <person name="Wu L."/>
            <person name="Ma J."/>
        </authorList>
    </citation>
    <scope>NUCLEOTIDE SEQUENCE [LARGE SCALE GENOMIC DNA]</scope>
    <source>
        <strain evidence="3">CGMCC 1.12192</strain>
    </source>
</reference>
<dbReference type="EC" id="2.3.-.-" evidence="2"/>
<dbReference type="PANTHER" id="PTHR43792:SF16">
    <property type="entry name" value="N-ACETYLTRANSFERASE DOMAIN-CONTAINING PROTEIN"/>
    <property type="match status" value="1"/>
</dbReference>
<feature type="domain" description="N-acetyltransferase" evidence="1">
    <location>
        <begin position="12"/>
        <end position="191"/>
    </location>
</feature>
<dbReference type="PANTHER" id="PTHR43792">
    <property type="entry name" value="GNAT FAMILY, PUTATIVE (AFU_ORTHOLOGUE AFUA_3G00765)-RELATED-RELATED"/>
    <property type="match status" value="1"/>
</dbReference>
<dbReference type="SUPFAM" id="SSF55729">
    <property type="entry name" value="Acyl-CoA N-acyltransferases (Nat)"/>
    <property type="match status" value="1"/>
</dbReference>
<dbReference type="PROSITE" id="PS51186">
    <property type="entry name" value="GNAT"/>
    <property type="match status" value="1"/>
</dbReference>